<dbReference type="GeneTree" id="ENSGT00940000175945"/>
<sequence>MLLSELCVCLCQGSLLRGCVLLSLAAVCWGQCVFQQLEILDFENPPKGCTDESDKFHVFGASWMTKDCMECFCSEGGISCCNKIPTVVDETNCKINADMEKCTYEVVNTNPANECVLI</sequence>
<proteinExistence type="inferred from homology"/>
<dbReference type="Pfam" id="PF05825">
    <property type="entry name" value="PSP94"/>
    <property type="match status" value="1"/>
</dbReference>
<dbReference type="PANTHER" id="PTHR10500:SF7">
    <property type="entry name" value="BETA-MICROSEMINOPROTEIN"/>
    <property type="match status" value="1"/>
</dbReference>
<evidence type="ECO:0000313" key="6">
    <source>
        <dbReference type="Ensembl" id="ENSDCDP00010000284.1"/>
    </source>
</evidence>
<reference evidence="6" key="3">
    <citation type="submission" date="2025-09" db="UniProtKB">
        <authorList>
            <consortium name="Ensembl"/>
        </authorList>
    </citation>
    <scope>IDENTIFICATION</scope>
</reference>
<evidence type="ECO:0000256" key="3">
    <source>
        <dbReference type="ARBA" id="ARBA00022525"/>
    </source>
</evidence>
<dbReference type="GO" id="GO:0005576">
    <property type="term" value="C:extracellular region"/>
    <property type="evidence" value="ECO:0007669"/>
    <property type="project" value="UniProtKB-SubCell"/>
</dbReference>
<accession>A0AAY3ZV68</accession>
<name>A0AAY3ZV68_9TELE</name>
<evidence type="ECO:0000256" key="2">
    <source>
        <dbReference type="ARBA" id="ARBA00010352"/>
    </source>
</evidence>
<reference evidence="6 7" key="1">
    <citation type="submission" date="2020-06" db="EMBL/GenBank/DDBJ databases">
        <authorList>
            <consortium name="Wellcome Sanger Institute Data Sharing"/>
        </authorList>
    </citation>
    <scope>NUCLEOTIDE SEQUENCE [LARGE SCALE GENOMIC DNA]</scope>
</reference>
<comment type="subcellular location">
    <subcellularLocation>
        <location evidence="1">Secreted</location>
    </subcellularLocation>
</comment>
<dbReference type="Proteomes" id="UP000694580">
    <property type="component" value="Chromosome 2"/>
</dbReference>
<reference evidence="6" key="2">
    <citation type="submission" date="2025-08" db="UniProtKB">
        <authorList>
            <consortium name="Ensembl"/>
        </authorList>
    </citation>
    <scope>IDENTIFICATION</scope>
</reference>
<evidence type="ECO:0000313" key="7">
    <source>
        <dbReference type="Proteomes" id="UP000694580"/>
    </source>
</evidence>
<evidence type="ECO:0008006" key="8">
    <source>
        <dbReference type="Google" id="ProtNLM"/>
    </source>
</evidence>
<gene>
    <name evidence="6" type="primary">LOC114784594</name>
</gene>
<feature type="chain" id="PRO_5044257908" description="Beta-microseminoprotein" evidence="5">
    <location>
        <begin position="31"/>
        <end position="118"/>
    </location>
</feature>
<evidence type="ECO:0000256" key="1">
    <source>
        <dbReference type="ARBA" id="ARBA00004613"/>
    </source>
</evidence>
<feature type="signal peptide" evidence="5">
    <location>
        <begin position="1"/>
        <end position="30"/>
    </location>
</feature>
<keyword evidence="3" id="KW-0964">Secreted</keyword>
<protein>
    <recommendedName>
        <fullName evidence="8">Beta-microseminoprotein</fullName>
    </recommendedName>
</protein>
<dbReference type="InterPro" id="IPR008735">
    <property type="entry name" value="PSP94"/>
</dbReference>
<dbReference type="Ensembl" id="ENSDCDT00010000290.1">
    <property type="protein sequence ID" value="ENSDCDP00010000284.1"/>
    <property type="gene ID" value="ENSDCDG00010000125.1"/>
</dbReference>
<dbReference type="AlphaFoldDB" id="A0AAY3ZV68"/>
<dbReference type="Gene3D" id="2.60.40.1900">
    <property type="entry name" value="Beta-microseminoprotein (PSP94) domain"/>
    <property type="match status" value="1"/>
</dbReference>
<organism evidence="6 7">
    <name type="scientific">Denticeps clupeoides</name>
    <name type="common">denticle herring</name>
    <dbReference type="NCBI Taxonomy" id="299321"/>
    <lineage>
        <taxon>Eukaryota</taxon>
        <taxon>Metazoa</taxon>
        <taxon>Chordata</taxon>
        <taxon>Craniata</taxon>
        <taxon>Vertebrata</taxon>
        <taxon>Euteleostomi</taxon>
        <taxon>Actinopterygii</taxon>
        <taxon>Neopterygii</taxon>
        <taxon>Teleostei</taxon>
        <taxon>Clupei</taxon>
        <taxon>Clupeiformes</taxon>
        <taxon>Denticipitoidei</taxon>
        <taxon>Denticipitidae</taxon>
        <taxon>Denticeps</taxon>
    </lineage>
</organism>
<evidence type="ECO:0000256" key="5">
    <source>
        <dbReference type="SAM" id="SignalP"/>
    </source>
</evidence>
<evidence type="ECO:0000256" key="4">
    <source>
        <dbReference type="ARBA" id="ARBA00023157"/>
    </source>
</evidence>
<keyword evidence="7" id="KW-1185">Reference proteome</keyword>
<dbReference type="PANTHER" id="PTHR10500">
    <property type="entry name" value="BETA-MICROSEMINOPROTEIN"/>
    <property type="match status" value="1"/>
</dbReference>
<keyword evidence="5" id="KW-0732">Signal</keyword>
<keyword evidence="4" id="KW-1015">Disulfide bond</keyword>
<comment type="similarity">
    <text evidence="2">Belongs to the beta-microseminoprotein family.</text>
</comment>